<name>A0AC60Q0F3_IXOPE</name>
<dbReference type="Proteomes" id="UP000805193">
    <property type="component" value="Unassembled WGS sequence"/>
</dbReference>
<organism evidence="1 2">
    <name type="scientific">Ixodes persulcatus</name>
    <name type="common">Taiga tick</name>
    <dbReference type="NCBI Taxonomy" id="34615"/>
    <lineage>
        <taxon>Eukaryota</taxon>
        <taxon>Metazoa</taxon>
        <taxon>Ecdysozoa</taxon>
        <taxon>Arthropoda</taxon>
        <taxon>Chelicerata</taxon>
        <taxon>Arachnida</taxon>
        <taxon>Acari</taxon>
        <taxon>Parasitiformes</taxon>
        <taxon>Ixodida</taxon>
        <taxon>Ixodoidea</taxon>
        <taxon>Ixodidae</taxon>
        <taxon>Ixodinae</taxon>
        <taxon>Ixodes</taxon>
    </lineage>
</organism>
<evidence type="ECO:0000313" key="2">
    <source>
        <dbReference type="Proteomes" id="UP000805193"/>
    </source>
</evidence>
<feature type="non-terminal residue" evidence="1">
    <location>
        <position position="1294"/>
    </location>
</feature>
<protein>
    <submittedName>
        <fullName evidence="1">Uncharacterized protein</fullName>
    </submittedName>
</protein>
<proteinExistence type="predicted"/>
<keyword evidence="2" id="KW-1185">Reference proteome</keyword>
<reference evidence="1 2" key="1">
    <citation type="journal article" date="2020" name="Cell">
        <title>Large-Scale Comparative Analyses of Tick Genomes Elucidate Their Genetic Diversity and Vector Capacities.</title>
        <authorList>
            <consortium name="Tick Genome and Microbiome Consortium (TIGMIC)"/>
            <person name="Jia N."/>
            <person name="Wang J."/>
            <person name="Shi W."/>
            <person name="Du L."/>
            <person name="Sun Y."/>
            <person name="Zhan W."/>
            <person name="Jiang J.F."/>
            <person name="Wang Q."/>
            <person name="Zhang B."/>
            <person name="Ji P."/>
            <person name="Bell-Sakyi L."/>
            <person name="Cui X.M."/>
            <person name="Yuan T.T."/>
            <person name="Jiang B.G."/>
            <person name="Yang W.F."/>
            <person name="Lam T.T."/>
            <person name="Chang Q.C."/>
            <person name="Ding S.J."/>
            <person name="Wang X.J."/>
            <person name="Zhu J.G."/>
            <person name="Ruan X.D."/>
            <person name="Zhao L."/>
            <person name="Wei J.T."/>
            <person name="Ye R.Z."/>
            <person name="Que T.C."/>
            <person name="Du C.H."/>
            <person name="Zhou Y.H."/>
            <person name="Cheng J.X."/>
            <person name="Dai P.F."/>
            <person name="Guo W.B."/>
            <person name="Han X.H."/>
            <person name="Huang E.J."/>
            <person name="Li L.F."/>
            <person name="Wei W."/>
            <person name="Gao Y.C."/>
            <person name="Liu J.Z."/>
            <person name="Shao H.Z."/>
            <person name="Wang X."/>
            <person name="Wang C.C."/>
            <person name="Yang T.C."/>
            <person name="Huo Q.B."/>
            <person name="Li W."/>
            <person name="Chen H.Y."/>
            <person name="Chen S.E."/>
            <person name="Zhou L.G."/>
            <person name="Ni X.B."/>
            <person name="Tian J.H."/>
            <person name="Sheng Y."/>
            <person name="Liu T."/>
            <person name="Pan Y.S."/>
            <person name="Xia L.Y."/>
            <person name="Li J."/>
            <person name="Zhao F."/>
            <person name="Cao W.C."/>
        </authorList>
    </citation>
    <scope>NUCLEOTIDE SEQUENCE [LARGE SCALE GENOMIC DNA]</scope>
    <source>
        <strain evidence="1">Iper-2018</strain>
    </source>
</reference>
<accession>A0AC60Q0F3</accession>
<sequence length="1294" mass="136373">MEAYMRDCGLACAPEKSELLIMKKRTRGRPPQEEPDPELTLSGDTIPKVNMIRILGMNFQGDGAETTTVQRLREPVSQVTHLARCSGGGRPQAMQSALVCRSPTKSPAPPSAVPVLPPWGRPLHNAWNLKLLGLRRAQQQQRARQKPRTGPVVVCLRQCLSSPKKPEPEPSQGVGAEGAGEAGAEPGLPEATSPSEEPPYAGTDGASRPLVADMPDLLSSSADSVNLEDSKEECEAMPCLEPLLDRAKESGSPEMPLLTPAKLHKDPDPAAEKARSALKRFQGNVEVDSIDGVDFFSFSSAEELLEFTHSMDCFPTVRAEPLELAALDDEDGDSHDPETRWTEEEEEEDEEGAAGQEGEEGEEPSGVLPRKTTDVTQIKGWRRKVFCAEQQQVDRALEQTTQWVLEQQRSDCGARSDPDRSPGSPASAQGSPAATPVAALPAPAARTARSDAGRELSREVRCAFVSSSLDEFLEHRAELRVSQLAQLRPNIRPPPVGAGVLALTVFGHEEPKKRAAGVSARAYRDPHRTARTAKRCGGCGGCDKRPFRYGSLCGLTACGSFDGRELGRHDDSDQLRSPVRFSETSTPSHEDRAIRQCNTLALGTSFAATSGPPSVCGQFRMLNRPVGDAFRAPYSRGRDIRGRTYMMSSTSTFLLGFFVFEDETPAGRGMVVDRDVPRPASDAERATDGSSEDETPGLAKLGDSVEAVVVAELGFPTPPRLSGLVPKSEPVETPEAAQEPEAAKKSQRIQKPEPESEPVQEAEPVRKSRLVRKSGLVRTPRQCRSTSGTRRAMSSQEENSEPTPSPAKRVKQEPPEEEFLAMTSRCLGVSESADVPGAIGEFKLQDPEGFSLSVLGVEDCGGPDSESGQQVADDDESDVEEFNLQGADSDDLGLEDPNSAVTDFDSSSDPGPDSSRVVARTLSGCEFGRSGTWGTMRGCPEEASGEGWRVAGSVAGKHTQQEAHPAAGEVPGFRAAAVAHCLGPAAVSAAATGAAAGAGCCRRSRVAACGERQAHGPDPAPGAGLVFVVEQLVVQQFVVGLVLGLLYVPGGRPQGEGPGGPHGAAPPGGAAHQGPGQPGFARQAGRRRQPLRHVRAVELRGGGGAGGGHALDPSPSLGGGGVRGRRRGDGGEGVAGARAPQGAHGPVCAPPERRVQRPQQAPTAQGLHPAAGAALPELPEDALAPPGRGEAAAAQAPVGPTDMPGGHPQGPHLPQPPGAPAPPAARAQAGRAGVRPVVSNPGAVAEDLGRGLIPAARLPPPQVLPFGQELRQEAFVRGLRQEETSEGVVRFFDF</sequence>
<gene>
    <name evidence="1" type="ORF">HPB47_026459</name>
</gene>
<dbReference type="EMBL" id="JABSTQ010009719">
    <property type="protein sequence ID" value="KAG0426432.1"/>
    <property type="molecule type" value="Genomic_DNA"/>
</dbReference>
<evidence type="ECO:0000313" key="1">
    <source>
        <dbReference type="EMBL" id="KAG0426432.1"/>
    </source>
</evidence>
<comment type="caution">
    <text evidence="1">The sequence shown here is derived from an EMBL/GenBank/DDBJ whole genome shotgun (WGS) entry which is preliminary data.</text>
</comment>